<dbReference type="AlphaFoldDB" id="A0A1I6PAN9"/>
<name>A0A1I6PAN9_9EURY</name>
<protein>
    <recommendedName>
        <fullName evidence="1">HVO-0234-like beta-propeller domain-containing protein</fullName>
    </recommendedName>
</protein>
<dbReference type="EMBL" id="FOZS01000001">
    <property type="protein sequence ID" value="SFS37205.1"/>
    <property type="molecule type" value="Genomic_DNA"/>
</dbReference>
<evidence type="ECO:0000313" key="2">
    <source>
        <dbReference type="EMBL" id="SFS37205.1"/>
    </source>
</evidence>
<feature type="domain" description="HVO-0234-like beta-propeller" evidence="1">
    <location>
        <begin position="3"/>
        <end position="295"/>
    </location>
</feature>
<organism evidence="2 3">
    <name type="scientific">Halostagnicola kamekurae</name>
    <dbReference type="NCBI Taxonomy" id="619731"/>
    <lineage>
        <taxon>Archaea</taxon>
        <taxon>Methanobacteriati</taxon>
        <taxon>Methanobacteriota</taxon>
        <taxon>Stenosarchaea group</taxon>
        <taxon>Halobacteria</taxon>
        <taxon>Halobacteriales</taxon>
        <taxon>Natrialbaceae</taxon>
        <taxon>Halostagnicola</taxon>
    </lineage>
</organism>
<gene>
    <name evidence="2" type="ORF">SAMN04488556_0431</name>
</gene>
<accession>A0A1I6PAN9</accession>
<evidence type="ECO:0000259" key="1">
    <source>
        <dbReference type="Pfam" id="PF23366"/>
    </source>
</evidence>
<dbReference type="OrthoDB" id="213812at2157"/>
<sequence>MSTIDEKRVYGESGGALDAYVGSSMGVVHVRLSDSAVGEFSLCHRAETRDVAACPGSIAVATDEDVLVADPTDPDSFAETEFGPAVAASYHGDALLAAGPDGRIARLDGGDGRDAEGWETLSGSLEADVQAMDGDLLGTDRGVYRVHDGGLDHAGLSDVRDVSAAGVPLAATESGLYKLGNGWMEIRSGSTEIVAADPGSESGHLEQAHAVSDGVVYEYAAHGDEAGDWVRDEEWATAGGSDDSDGGAASSDAIVGFGYGDTVYAVSTDGTVFAADDTGWRPHVLGVTGVTGIAVPTVEADGDV</sequence>
<dbReference type="InterPro" id="IPR056505">
    <property type="entry name" value="Beta-prop_HVO_0234"/>
</dbReference>
<reference evidence="3" key="1">
    <citation type="submission" date="2016-10" db="EMBL/GenBank/DDBJ databases">
        <authorList>
            <person name="Varghese N."/>
            <person name="Submissions S."/>
        </authorList>
    </citation>
    <scope>NUCLEOTIDE SEQUENCE [LARGE SCALE GENOMIC DNA]</scope>
    <source>
        <strain evidence="3">DSM 22427</strain>
    </source>
</reference>
<proteinExistence type="predicted"/>
<evidence type="ECO:0000313" key="3">
    <source>
        <dbReference type="Proteomes" id="UP000199199"/>
    </source>
</evidence>
<dbReference type="Proteomes" id="UP000199199">
    <property type="component" value="Unassembled WGS sequence"/>
</dbReference>
<dbReference type="Pfam" id="PF23366">
    <property type="entry name" value="Beta-prop_HVO_0234"/>
    <property type="match status" value="1"/>
</dbReference>
<keyword evidence="3" id="KW-1185">Reference proteome</keyword>
<dbReference type="RefSeq" id="WP_092903532.1">
    <property type="nucleotide sequence ID" value="NZ_FOZS01000001.1"/>
</dbReference>